<dbReference type="AlphaFoldDB" id="A0A1M6JVN0"/>
<dbReference type="InterPro" id="IPR036942">
    <property type="entry name" value="Beta-barrel_TonB_sf"/>
</dbReference>
<dbReference type="Gene3D" id="2.40.170.20">
    <property type="entry name" value="TonB-dependent receptor, beta-barrel domain"/>
    <property type="match status" value="1"/>
</dbReference>
<name>A0A1M6JVN0_9FLAO</name>
<evidence type="ECO:0000256" key="3">
    <source>
        <dbReference type="ARBA" id="ARBA00022452"/>
    </source>
</evidence>
<keyword evidence="5" id="KW-0472">Membrane</keyword>
<comment type="subcellular location">
    <subcellularLocation>
        <location evidence="1">Cell outer membrane</location>
        <topology evidence="1">Multi-pass membrane protein</topology>
    </subcellularLocation>
</comment>
<keyword evidence="7" id="KW-0675">Receptor</keyword>
<dbReference type="InterPro" id="IPR039426">
    <property type="entry name" value="TonB-dep_rcpt-like"/>
</dbReference>
<evidence type="ECO:0000313" key="7">
    <source>
        <dbReference type="EMBL" id="SHJ50730.1"/>
    </source>
</evidence>
<keyword evidence="8" id="KW-1185">Reference proteome</keyword>
<dbReference type="EMBL" id="FQYX01000023">
    <property type="protein sequence ID" value="SHJ50730.1"/>
    <property type="molecule type" value="Genomic_DNA"/>
</dbReference>
<gene>
    <name evidence="7" type="ORF">SAMN04487911_12333</name>
</gene>
<dbReference type="GO" id="GO:0015344">
    <property type="term" value="F:siderophore uptake transmembrane transporter activity"/>
    <property type="evidence" value="ECO:0007669"/>
    <property type="project" value="TreeGrafter"/>
</dbReference>
<sequence length="584" mass="65259">MHKHIKITLFSIVGFLQVGLAQEDEKKGIGTETVTVVKAYAPTISDAFKIKSVPSLNDSLALQKKPITYSIFSLPVASTFTPSKGKATAVKRTPAPKLFNSSATIALGNYNNALAEFFTSNAFNRDERLDVGLNHFSSRGNIKGTALDNDFYNTKLNADYSKVGRDFKWGANLGAQHELYHWYGIKNGYYTEETVNSMDVKQNYFNVQAGGYLAMEDSFFKRADVLVRRFWDATNSGENSAVLKPVFEIPVSEELLTFKVKADYVGGSFKNEAVSSETNDGQIDYSFLQAGINPSLKISDDQFSLNLGLNVVYGLDMELSENNFYIYPTVTASYKLMEEMAIAYGGIEGDLKQNSFHGFVAENPYVSPTLSIQPTDQQYDAYIGLKGQLSPNFSYNIKGSYMAENRKPLFIHNAENTARNDDKSYYYGNTFQLFYDDVKTLGLFGEMHLAVNNNFTMGVNAEVYDYDTETDNPAWNLPSLTASLFMDYQIGEQWFMGANIFYVGERDDLYTVAAAGATVEEFATTAVALDGYVDVNAHLGYRINKQLSVFAKANNITNNTYMRWDNYQVQGFQVLAGATFKFDL</sequence>
<evidence type="ECO:0000256" key="4">
    <source>
        <dbReference type="ARBA" id="ARBA00022692"/>
    </source>
</evidence>
<evidence type="ECO:0000256" key="5">
    <source>
        <dbReference type="ARBA" id="ARBA00023136"/>
    </source>
</evidence>
<evidence type="ECO:0000256" key="2">
    <source>
        <dbReference type="ARBA" id="ARBA00022448"/>
    </source>
</evidence>
<dbReference type="RefSeq" id="WP_072765236.1">
    <property type="nucleotide sequence ID" value="NZ_FQYX01000023.1"/>
</dbReference>
<keyword evidence="2" id="KW-0813">Transport</keyword>
<protein>
    <submittedName>
        <fullName evidence="7">TonB dependent receptor</fullName>
    </submittedName>
</protein>
<dbReference type="SUPFAM" id="SSF56935">
    <property type="entry name" value="Porins"/>
    <property type="match status" value="1"/>
</dbReference>
<dbReference type="Proteomes" id="UP000184231">
    <property type="component" value="Unassembled WGS sequence"/>
</dbReference>
<dbReference type="PANTHER" id="PTHR30069:SF40">
    <property type="entry name" value="TONB-DEPENDENT RECEPTOR NMB0964-RELATED"/>
    <property type="match status" value="1"/>
</dbReference>
<keyword evidence="3" id="KW-1134">Transmembrane beta strand</keyword>
<dbReference type="GO" id="GO:0009279">
    <property type="term" value="C:cell outer membrane"/>
    <property type="evidence" value="ECO:0007669"/>
    <property type="project" value="UniProtKB-SubCell"/>
</dbReference>
<reference evidence="7 8" key="1">
    <citation type="submission" date="2016-11" db="EMBL/GenBank/DDBJ databases">
        <authorList>
            <person name="Jaros S."/>
            <person name="Januszkiewicz K."/>
            <person name="Wedrychowicz H."/>
        </authorList>
    </citation>
    <scope>NUCLEOTIDE SEQUENCE [LARGE SCALE GENOMIC DNA]</scope>
    <source>
        <strain evidence="7 8">CGMCC 1.8863</strain>
    </source>
</reference>
<keyword evidence="6" id="KW-0998">Cell outer membrane</keyword>
<organism evidence="7 8">
    <name type="scientific">Arenibacter nanhaiticus</name>
    <dbReference type="NCBI Taxonomy" id="558155"/>
    <lineage>
        <taxon>Bacteria</taxon>
        <taxon>Pseudomonadati</taxon>
        <taxon>Bacteroidota</taxon>
        <taxon>Flavobacteriia</taxon>
        <taxon>Flavobacteriales</taxon>
        <taxon>Flavobacteriaceae</taxon>
        <taxon>Arenibacter</taxon>
    </lineage>
</organism>
<dbReference type="PANTHER" id="PTHR30069">
    <property type="entry name" value="TONB-DEPENDENT OUTER MEMBRANE RECEPTOR"/>
    <property type="match status" value="1"/>
</dbReference>
<dbReference type="GO" id="GO:0044718">
    <property type="term" value="P:siderophore transmembrane transport"/>
    <property type="evidence" value="ECO:0007669"/>
    <property type="project" value="TreeGrafter"/>
</dbReference>
<dbReference type="STRING" id="558155.SAMN04487911_12333"/>
<keyword evidence="4" id="KW-0812">Transmembrane</keyword>
<accession>A0A1M6JVN0</accession>
<dbReference type="OrthoDB" id="1264254at2"/>
<evidence type="ECO:0000256" key="6">
    <source>
        <dbReference type="ARBA" id="ARBA00023237"/>
    </source>
</evidence>
<evidence type="ECO:0000313" key="8">
    <source>
        <dbReference type="Proteomes" id="UP000184231"/>
    </source>
</evidence>
<evidence type="ECO:0000256" key="1">
    <source>
        <dbReference type="ARBA" id="ARBA00004571"/>
    </source>
</evidence>
<proteinExistence type="predicted"/>